<comment type="caution">
    <text evidence="1">The sequence shown here is derived from an EMBL/GenBank/DDBJ whole genome shotgun (WGS) entry which is preliminary data.</text>
</comment>
<protein>
    <submittedName>
        <fullName evidence="1">Uncharacterized protein</fullName>
    </submittedName>
</protein>
<accession>A0A3M7RIL2</accession>
<dbReference type="Proteomes" id="UP000276133">
    <property type="component" value="Unassembled WGS sequence"/>
</dbReference>
<evidence type="ECO:0000313" key="2">
    <source>
        <dbReference type="Proteomes" id="UP000276133"/>
    </source>
</evidence>
<reference evidence="1 2" key="1">
    <citation type="journal article" date="2018" name="Sci. Rep.">
        <title>Genomic signatures of local adaptation to the degree of environmental predictability in rotifers.</title>
        <authorList>
            <person name="Franch-Gras L."/>
            <person name="Hahn C."/>
            <person name="Garcia-Roger E.M."/>
            <person name="Carmona M.J."/>
            <person name="Serra M."/>
            <person name="Gomez A."/>
        </authorList>
    </citation>
    <scope>NUCLEOTIDE SEQUENCE [LARGE SCALE GENOMIC DNA]</scope>
    <source>
        <strain evidence="1">HYR1</strain>
    </source>
</reference>
<dbReference type="EMBL" id="REGN01003292">
    <property type="protein sequence ID" value="RNA23411.1"/>
    <property type="molecule type" value="Genomic_DNA"/>
</dbReference>
<gene>
    <name evidence="1" type="ORF">BpHYR1_015842</name>
</gene>
<dbReference type="AlphaFoldDB" id="A0A3M7RIL2"/>
<sequence length="71" mass="8583">MICYFQYNLEPRPAEKFLFQFMFKNKSKKYVQIRILRKKLYVITGLVAYMANWPGQLTFCQLVAKKNLLKK</sequence>
<proteinExistence type="predicted"/>
<name>A0A3M7RIL2_BRAPC</name>
<keyword evidence="2" id="KW-1185">Reference proteome</keyword>
<organism evidence="1 2">
    <name type="scientific">Brachionus plicatilis</name>
    <name type="common">Marine rotifer</name>
    <name type="synonym">Brachionus muelleri</name>
    <dbReference type="NCBI Taxonomy" id="10195"/>
    <lineage>
        <taxon>Eukaryota</taxon>
        <taxon>Metazoa</taxon>
        <taxon>Spiralia</taxon>
        <taxon>Gnathifera</taxon>
        <taxon>Rotifera</taxon>
        <taxon>Eurotatoria</taxon>
        <taxon>Monogononta</taxon>
        <taxon>Pseudotrocha</taxon>
        <taxon>Ploima</taxon>
        <taxon>Brachionidae</taxon>
        <taxon>Brachionus</taxon>
    </lineage>
</organism>
<evidence type="ECO:0000313" key="1">
    <source>
        <dbReference type="EMBL" id="RNA23411.1"/>
    </source>
</evidence>